<organism evidence="1 3">
    <name type="scientific">Rotaria sordida</name>
    <dbReference type="NCBI Taxonomy" id="392033"/>
    <lineage>
        <taxon>Eukaryota</taxon>
        <taxon>Metazoa</taxon>
        <taxon>Spiralia</taxon>
        <taxon>Gnathifera</taxon>
        <taxon>Rotifera</taxon>
        <taxon>Eurotatoria</taxon>
        <taxon>Bdelloidea</taxon>
        <taxon>Philodinida</taxon>
        <taxon>Philodinidae</taxon>
        <taxon>Rotaria</taxon>
    </lineage>
</organism>
<evidence type="ECO:0008006" key="4">
    <source>
        <dbReference type="Google" id="ProtNLM"/>
    </source>
</evidence>
<dbReference type="EMBL" id="CAJOAX010000739">
    <property type="protein sequence ID" value="CAF3643204.1"/>
    <property type="molecule type" value="Genomic_DNA"/>
</dbReference>
<dbReference type="EMBL" id="CAJNOO010000161">
    <property type="protein sequence ID" value="CAF0834756.1"/>
    <property type="molecule type" value="Genomic_DNA"/>
</dbReference>
<dbReference type="InterPro" id="IPR013083">
    <property type="entry name" value="Znf_RING/FYVE/PHD"/>
</dbReference>
<dbReference type="SUPFAM" id="SSF57850">
    <property type="entry name" value="RING/U-box"/>
    <property type="match status" value="1"/>
</dbReference>
<gene>
    <name evidence="2" type="ORF">OTI717_LOCUS8950</name>
    <name evidence="1" type="ORF">RFH988_LOCUS5632</name>
</gene>
<name>A0A813VAJ9_9BILA</name>
<dbReference type="OrthoDB" id="10064100at2759"/>
<evidence type="ECO:0000313" key="2">
    <source>
        <dbReference type="EMBL" id="CAF3643204.1"/>
    </source>
</evidence>
<evidence type="ECO:0000313" key="1">
    <source>
        <dbReference type="EMBL" id="CAF0834756.1"/>
    </source>
</evidence>
<dbReference type="Gene3D" id="3.30.40.10">
    <property type="entry name" value="Zinc/RING finger domain, C3HC4 (zinc finger)"/>
    <property type="match status" value="1"/>
</dbReference>
<dbReference type="AlphaFoldDB" id="A0A813VAJ9"/>
<dbReference type="Proteomes" id="UP000663823">
    <property type="component" value="Unassembled WGS sequence"/>
</dbReference>
<reference evidence="1" key="1">
    <citation type="submission" date="2021-02" db="EMBL/GenBank/DDBJ databases">
        <authorList>
            <person name="Nowell W R."/>
        </authorList>
    </citation>
    <scope>NUCLEOTIDE SEQUENCE</scope>
</reference>
<sequence>MAIPVANESDGYTDERSAIIEWVQKHNETSPITRQPIKIQSNYGFDVNDFHRLYNNCGTTLTLIQIRNCLHMKKHDSIFDGYTTIPWPSQHDRITRFKLQSKDETTVSHYFTTGPVFGLDDIYICNRAYENNFNYSNNKNDLSK</sequence>
<dbReference type="Proteomes" id="UP000663882">
    <property type="component" value="Unassembled WGS sequence"/>
</dbReference>
<protein>
    <recommendedName>
        <fullName evidence="4">U-box domain-containing protein</fullName>
    </recommendedName>
</protein>
<proteinExistence type="predicted"/>
<evidence type="ECO:0000313" key="3">
    <source>
        <dbReference type="Proteomes" id="UP000663882"/>
    </source>
</evidence>
<comment type="caution">
    <text evidence="1">The sequence shown here is derived from an EMBL/GenBank/DDBJ whole genome shotgun (WGS) entry which is preliminary data.</text>
</comment>
<accession>A0A813VAJ9</accession>